<evidence type="ECO:0000313" key="2">
    <source>
        <dbReference type="Proteomes" id="UP000254569"/>
    </source>
</evidence>
<accession>A0A379PN01</accession>
<sequence length="54" mass="5766">MQRSEAEAALLDAVLEVMPISDLALDAAVAGIPVLDVPRTRSIDICFSDKPDIL</sequence>
<dbReference type="EMBL" id="UGVI01000003">
    <property type="protein sequence ID" value="SUF09294.1"/>
    <property type="molecule type" value="Genomic_DNA"/>
</dbReference>
<keyword evidence="2" id="KW-1185">Reference proteome</keyword>
<name>A0A379PN01_9NOCA</name>
<gene>
    <name evidence="1" type="ORF">NCTC13296_04492</name>
</gene>
<protein>
    <submittedName>
        <fullName evidence="1">Uncharacterized protein</fullName>
    </submittedName>
</protein>
<proteinExistence type="predicted"/>
<dbReference type="Proteomes" id="UP000254569">
    <property type="component" value="Unassembled WGS sequence"/>
</dbReference>
<dbReference type="AlphaFoldDB" id="A0A379PN01"/>
<reference evidence="1 2" key="1">
    <citation type="submission" date="2018-06" db="EMBL/GenBank/DDBJ databases">
        <authorList>
            <consortium name="Pathogen Informatics"/>
            <person name="Doyle S."/>
        </authorList>
    </citation>
    <scope>NUCLEOTIDE SEQUENCE [LARGE SCALE GENOMIC DNA]</scope>
    <source>
        <strain evidence="1 2">NCTC13296</strain>
    </source>
</reference>
<organism evidence="1 2">
    <name type="scientific">Rhodococcus gordoniae</name>
    <dbReference type="NCBI Taxonomy" id="223392"/>
    <lineage>
        <taxon>Bacteria</taxon>
        <taxon>Bacillati</taxon>
        <taxon>Actinomycetota</taxon>
        <taxon>Actinomycetes</taxon>
        <taxon>Mycobacteriales</taxon>
        <taxon>Nocardiaceae</taxon>
        <taxon>Rhodococcus</taxon>
    </lineage>
</organism>
<evidence type="ECO:0000313" key="1">
    <source>
        <dbReference type="EMBL" id="SUF09294.1"/>
    </source>
</evidence>